<dbReference type="Pfam" id="PF00188">
    <property type="entry name" value="CAP"/>
    <property type="match status" value="1"/>
</dbReference>
<proteinExistence type="predicted"/>
<evidence type="ECO:0000313" key="3">
    <source>
        <dbReference type="EMBL" id="KAL3805166.1"/>
    </source>
</evidence>
<dbReference type="InterPro" id="IPR001283">
    <property type="entry name" value="CRISP-related"/>
</dbReference>
<protein>
    <recommendedName>
        <fullName evidence="2">SCP domain-containing protein</fullName>
    </recommendedName>
</protein>
<dbReference type="PANTHER" id="PTHR10334">
    <property type="entry name" value="CYSTEINE-RICH SECRETORY PROTEIN-RELATED"/>
    <property type="match status" value="1"/>
</dbReference>
<gene>
    <name evidence="3" type="ORF">ACHAWO_000701</name>
</gene>
<comment type="caution">
    <text evidence="3">The sequence shown here is derived from an EMBL/GenBank/DDBJ whole genome shotgun (WGS) entry which is preliminary data.</text>
</comment>
<sequence length="207" mass="22359">MKLVASSVACLLLAASSSANEEPATTQHLRSLQSSSSRQSDWIKTHNAARKKYQVQYGGTYAPIKWSNSLKNKAASLAKSMAQTNNCDYIPPSSSDYGVNYYKTMMMATKPAVSAVMTNWEKTLKKKDGKAASYPANGPMTQVLWSSTGYVGCAEARNSDSSNWCYATVCLYAKAGNCNMNSYLPDWKKAVVEGPGCGKCPPNVATC</sequence>
<dbReference type="InterPro" id="IPR014044">
    <property type="entry name" value="CAP_dom"/>
</dbReference>
<feature type="signal peptide" evidence="1">
    <location>
        <begin position="1"/>
        <end position="19"/>
    </location>
</feature>
<dbReference type="Proteomes" id="UP001530400">
    <property type="component" value="Unassembled WGS sequence"/>
</dbReference>
<dbReference type="EMBL" id="JALLPJ020000014">
    <property type="protein sequence ID" value="KAL3805166.1"/>
    <property type="molecule type" value="Genomic_DNA"/>
</dbReference>
<feature type="chain" id="PRO_5044881044" description="SCP domain-containing protein" evidence="1">
    <location>
        <begin position="20"/>
        <end position="207"/>
    </location>
</feature>
<name>A0ABD3R260_9STRA</name>
<dbReference type="SUPFAM" id="SSF55797">
    <property type="entry name" value="PR-1-like"/>
    <property type="match status" value="1"/>
</dbReference>
<accession>A0ABD3R260</accession>
<dbReference type="InterPro" id="IPR035940">
    <property type="entry name" value="CAP_sf"/>
</dbReference>
<dbReference type="Gene3D" id="3.40.33.10">
    <property type="entry name" value="CAP"/>
    <property type="match status" value="1"/>
</dbReference>
<evidence type="ECO:0000313" key="4">
    <source>
        <dbReference type="Proteomes" id="UP001530400"/>
    </source>
</evidence>
<keyword evidence="1" id="KW-0732">Signal</keyword>
<keyword evidence="4" id="KW-1185">Reference proteome</keyword>
<dbReference type="SMART" id="SM00198">
    <property type="entry name" value="SCP"/>
    <property type="match status" value="1"/>
</dbReference>
<dbReference type="AlphaFoldDB" id="A0ABD3R260"/>
<evidence type="ECO:0000256" key="1">
    <source>
        <dbReference type="SAM" id="SignalP"/>
    </source>
</evidence>
<organism evidence="3 4">
    <name type="scientific">Cyclotella atomus</name>
    <dbReference type="NCBI Taxonomy" id="382360"/>
    <lineage>
        <taxon>Eukaryota</taxon>
        <taxon>Sar</taxon>
        <taxon>Stramenopiles</taxon>
        <taxon>Ochrophyta</taxon>
        <taxon>Bacillariophyta</taxon>
        <taxon>Coscinodiscophyceae</taxon>
        <taxon>Thalassiosirophycidae</taxon>
        <taxon>Stephanodiscales</taxon>
        <taxon>Stephanodiscaceae</taxon>
        <taxon>Cyclotella</taxon>
    </lineage>
</organism>
<reference evidence="3 4" key="1">
    <citation type="submission" date="2024-10" db="EMBL/GenBank/DDBJ databases">
        <title>Updated reference genomes for cyclostephanoid diatoms.</title>
        <authorList>
            <person name="Roberts W.R."/>
            <person name="Alverson A.J."/>
        </authorList>
    </citation>
    <scope>NUCLEOTIDE SEQUENCE [LARGE SCALE GENOMIC DNA]</scope>
    <source>
        <strain evidence="3 4">AJA010-31</strain>
    </source>
</reference>
<feature type="domain" description="SCP" evidence="2">
    <location>
        <begin position="37"/>
        <end position="180"/>
    </location>
</feature>
<evidence type="ECO:0000259" key="2">
    <source>
        <dbReference type="SMART" id="SM00198"/>
    </source>
</evidence>